<comment type="caution">
    <text evidence="1">The sequence shown here is derived from an EMBL/GenBank/DDBJ whole genome shotgun (WGS) entry which is preliminary data.</text>
</comment>
<dbReference type="Proteomes" id="UP001549146">
    <property type="component" value="Unassembled WGS sequence"/>
</dbReference>
<evidence type="ECO:0000313" key="1">
    <source>
        <dbReference type="EMBL" id="MET3731721.1"/>
    </source>
</evidence>
<evidence type="ECO:0000313" key="2">
    <source>
        <dbReference type="Proteomes" id="UP001549146"/>
    </source>
</evidence>
<proteinExistence type="predicted"/>
<reference evidence="1 2" key="1">
    <citation type="submission" date="2024-06" db="EMBL/GenBank/DDBJ databases">
        <title>Genomic Encyclopedia of Type Strains, Phase IV (KMG-IV): sequencing the most valuable type-strain genomes for metagenomic binning, comparative biology and taxonomic classification.</title>
        <authorList>
            <person name="Goeker M."/>
        </authorList>
    </citation>
    <scope>NUCLEOTIDE SEQUENCE [LARGE SCALE GENOMIC DNA]</scope>
    <source>
        <strain evidence="1 2">DSM 29388</strain>
    </source>
</reference>
<organism evidence="1 2">
    <name type="scientific">Moheibacter stercoris</name>
    <dbReference type="NCBI Taxonomy" id="1628251"/>
    <lineage>
        <taxon>Bacteria</taxon>
        <taxon>Pseudomonadati</taxon>
        <taxon>Bacteroidota</taxon>
        <taxon>Flavobacteriia</taxon>
        <taxon>Flavobacteriales</taxon>
        <taxon>Weeksellaceae</taxon>
        <taxon>Moheibacter</taxon>
    </lineage>
</organism>
<keyword evidence="2" id="KW-1185">Reference proteome</keyword>
<dbReference type="RefSeq" id="WP_354508248.1">
    <property type="nucleotide sequence ID" value="NZ_JBEPMO010000005.1"/>
</dbReference>
<name>A0ABV2LT30_9FLAO</name>
<sequence>MAFAYRAAKLKLCASISATDAKPRNVIGNFIKMHIKQNDFVIELFPDNLFEENSSDNINCYQNIYVHNSEYQSSTKIGIKIFKNHLEIKSAIIISEGGATGIYENSFVLNDDEILICCGCTIFCLSIPNLELVWKTKADEISCIEILKHKENYIIHGELEISKLNSNGEILWSNSGADIFVTLNDENNLILSDKYLTVKDFENRTYKFSYSGENLTDMNQFKK</sequence>
<dbReference type="EMBL" id="JBEPMO010000005">
    <property type="protein sequence ID" value="MET3731721.1"/>
    <property type="molecule type" value="Genomic_DNA"/>
</dbReference>
<protein>
    <submittedName>
        <fullName evidence="1">Uncharacterized protein</fullName>
    </submittedName>
</protein>
<accession>A0ABV2LT30</accession>
<gene>
    <name evidence="1" type="ORF">ABID46_001295</name>
</gene>